<evidence type="ECO:0000313" key="2">
    <source>
        <dbReference type="Proteomes" id="UP000216446"/>
    </source>
</evidence>
<dbReference type="EMBL" id="MQWB01000001">
    <property type="protein sequence ID" value="OZC02629.1"/>
    <property type="molecule type" value="Genomic_DNA"/>
</dbReference>
<gene>
    <name evidence="1" type="ORF">BSZ36_06350</name>
</gene>
<reference evidence="1 2" key="1">
    <citation type="submission" date="2016-11" db="EMBL/GenBank/DDBJ databases">
        <title>Study of marine rhodopsin-containing bacteria.</title>
        <authorList>
            <person name="Yoshizawa S."/>
            <person name="Kumagai Y."/>
            <person name="Kogure K."/>
        </authorList>
    </citation>
    <scope>NUCLEOTIDE SEQUENCE [LARGE SCALE GENOMIC DNA]</scope>
    <source>
        <strain evidence="1 2">SG-29</strain>
    </source>
</reference>
<name>A0A259TY04_9BACT</name>
<dbReference type="InParanoid" id="A0A259TY04"/>
<dbReference type="RefSeq" id="WP_094547086.1">
    <property type="nucleotide sequence ID" value="NZ_MQWB01000001.1"/>
</dbReference>
<sequence length="217" mass="22667">MRPDAIPVTPLASRAVLAPEDAKALFGSASLRGSERVDIIRLGEPLATVSVSVGAQTRVETDKAIAITDHKGLRLSGPLGAVAAPEVAPVRSRLVAPSALRRAWGLGETGTLVLGPIALSLPIEDGTTLGLFVEHTLWVGAGSPATARWVAGLDLGIEAPREAPASGASRPLTVPRRVVTETDVRQAMLRRQRLTIRPDQIVTPAAASLAREHGVFA</sequence>
<keyword evidence="2" id="KW-1185">Reference proteome</keyword>
<evidence type="ECO:0000313" key="1">
    <source>
        <dbReference type="EMBL" id="OZC02629.1"/>
    </source>
</evidence>
<accession>A0A259TY04</accession>
<organism evidence="1 2">
    <name type="scientific">Rubricoccus marinus</name>
    <dbReference type="NCBI Taxonomy" id="716817"/>
    <lineage>
        <taxon>Bacteria</taxon>
        <taxon>Pseudomonadati</taxon>
        <taxon>Rhodothermota</taxon>
        <taxon>Rhodothermia</taxon>
        <taxon>Rhodothermales</taxon>
        <taxon>Rubricoccaceae</taxon>
        <taxon>Rubricoccus</taxon>
    </lineage>
</organism>
<protein>
    <submittedName>
        <fullName evidence="1">Uncharacterized protein</fullName>
    </submittedName>
</protein>
<dbReference type="OrthoDB" id="1524364at2"/>
<comment type="caution">
    <text evidence="1">The sequence shown here is derived from an EMBL/GenBank/DDBJ whole genome shotgun (WGS) entry which is preliminary data.</text>
</comment>
<dbReference type="Proteomes" id="UP000216446">
    <property type="component" value="Unassembled WGS sequence"/>
</dbReference>
<proteinExistence type="predicted"/>
<dbReference type="AlphaFoldDB" id="A0A259TY04"/>